<protein>
    <recommendedName>
        <fullName evidence="5">Trichohyalin</fullName>
    </recommendedName>
</protein>
<evidence type="ECO:0000313" key="4">
    <source>
        <dbReference type="Proteomes" id="UP000224006"/>
    </source>
</evidence>
<evidence type="ECO:0000256" key="1">
    <source>
        <dbReference type="SAM" id="Coils"/>
    </source>
</evidence>
<dbReference type="STRING" id="94643.A0A2A9MNZ3"/>
<dbReference type="VEuPathDB" id="ToxoDB:BESB_000550"/>
<accession>A0A2A9MNZ3</accession>
<comment type="caution">
    <text evidence="3">The sequence shown here is derived from an EMBL/GenBank/DDBJ whole genome shotgun (WGS) entry which is preliminary data.</text>
</comment>
<dbReference type="OrthoDB" id="330901at2759"/>
<feature type="region of interest" description="Disordered" evidence="2">
    <location>
        <begin position="1"/>
        <end position="25"/>
    </location>
</feature>
<evidence type="ECO:0008006" key="5">
    <source>
        <dbReference type="Google" id="ProtNLM"/>
    </source>
</evidence>
<name>A0A2A9MNZ3_BESBE</name>
<gene>
    <name evidence="3" type="ORF">BESB_000550</name>
</gene>
<dbReference type="EMBL" id="NWUJ01000001">
    <property type="protein sequence ID" value="PFH37713.1"/>
    <property type="molecule type" value="Genomic_DNA"/>
</dbReference>
<dbReference type="GeneID" id="40305118"/>
<dbReference type="AlphaFoldDB" id="A0A2A9MNZ3"/>
<evidence type="ECO:0000313" key="3">
    <source>
        <dbReference type="EMBL" id="PFH37713.1"/>
    </source>
</evidence>
<dbReference type="Proteomes" id="UP000224006">
    <property type="component" value="Chromosome I"/>
</dbReference>
<keyword evidence="1" id="KW-0175">Coiled coil</keyword>
<dbReference type="KEGG" id="bbes:BESB_000550"/>
<reference evidence="3 4" key="1">
    <citation type="submission" date="2017-09" db="EMBL/GenBank/DDBJ databases">
        <title>Genome sequencing of Besnoitia besnoiti strain Bb-Ger1.</title>
        <authorList>
            <person name="Schares G."/>
            <person name="Venepally P."/>
            <person name="Lorenzi H.A."/>
        </authorList>
    </citation>
    <scope>NUCLEOTIDE SEQUENCE [LARGE SCALE GENOMIC DNA]</scope>
    <source>
        <strain evidence="3 4">Bb-Ger1</strain>
    </source>
</reference>
<sequence length="402" mass="46932">MADKRVEASSARECQPDSASASQSHLESTDDFVVLDECEMARGYVVKFQRLCSRSELSVSIHERVSARLETRRHRLARRFSFVEREKRARERHEDYLRRRRVAARKFIERRQGVLQRVQKSEEERTRTLELRANRLDKRALEILEGVEDFEKTETEENGADALSLDSDPVALHQRRAEENLANRIEGIQANLQKKMQSAEERRLLMRAQERERLSKALQQVEKIQGKNKLEEEEKSLRLQSCVQEKLEEAEKRRKQLLEEESSRRKQKWEEKREVIAAREMEIEEKKKSLEERMELAMERKNKIIEETKLTIQKKITEVEEQVTRNRTEMERRLQELAEKMSRKQEKAEQLRVNNLMKKKKGFSPSSGARLTAASPASLADRLDIAAADNGIGALDAGVAVN</sequence>
<proteinExistence type="predicted"/>
<organism evidence="3 4">
    <name type="scientific">Besnoitia besnoiti</name>
    <name type="common">Apicomplexan protozoan</name>
    <dbReference type="NCBI Taxonomy" id="94643"/>
    <lineage>
        <taxon>Eukaryota</taxon>
        <taxon>Sar</taxon>
        <taxon>Alveolata</taxon>
        <taxon>Apicomplexa</taxon>
        <taxon>Conoidasida</taxon>
        <taxon>Coccidia</taxon>
        <taxon>Eucoccidiorida</taxon>
        <taxon>Eimeriorina</taxon>
        <taxon>Sarcocystidae</taxon>
        <taxon>Besnoitia</taxon>
    </lineage>
</organism>
<evidence type="ECO:0000256" key="2">
    <source>
        <dbReference type="SAM" id="MobiDB-lite"/>
    </source>
</evidence>
<keyword evidence="4" id="KW-1185">Reference proteome</keyword>
<dbReference type="RefSeq" id="XP_029221722.1">
    <property type="nucleotide sequence ID" value="XM_029358810.1"/>
</dbReference>
<feature type="coiled-coil region" evidence="1">
    <location>
        <begin position="182"/>
        <end position="354"/>
    </location>
</feature>